<feature type="transmembrane region" description="Helical" evidence="6">
    <location>
        <begin position="75"/>
        <end position="102"/>
    </location>
</feature>
<comment type="subcellular location">
    <subcellularLocation>
        <location evidence="1">Cell membrane</location>
        <topology evidence="1">Multi-pass membrane protein</topology>
    </subcellularLocation>
</comment>
<evidence type="ECO:0000256" key="2">
    <source>
        <dbReference type="ARBA" id="ARBA00022448"/>
    </source>
</evidence>
<feature type="transmembrane region" description="Helical" evidence="6">
    <location>
        <begin position="307"/>
        <end position="326"/>
    </location>
</feature>
<feature type="transmembrane region" description="Helical" evidence="6">
    <location>
        <begin position="262"/>
        <end position="286"/>
    </location>
</feature>
<gene>
    <name evidence="8" type="ORF">C7B45_14170</name>
</gene>
<dbReference type="CDD" id="cd17353">
    <property type="entry name" value="MFS_OFA_like"/>
    <property type="match status" value="1"/>
</dbReference>
<dbReference type="SUPFAM" id="SSF103473">
    <property type="entry name" value="MFS general substrate transporter"/>
    <property type="match status" value="1"/>
</dbReference>
<keyword evidence="5 6" id="KW-0472">Membrane</keyword>
<keyword evidence="3 6" id="KW-0812">Transmembrane</keyword>
<organism evidence="8 9">
    <name type="scientific">Sulfobacillus acidophilus</name>
    <dbReference type="NCBI Taxonomy" id="53633"/>
    <lineage>
        <taxon>Bacteria</taxon>
        <taxon>Bacillati</taxon>
        <taxon>Bacillota</taxon>
        <taxon>Clostridia</taxon>
        <taxon>Eubacteriales</taxon>
        <taxon>Clostridiales Family XVII. Incertae Sedis</taxon>
        <taxon>Sulfobacillus</taxon>
    </lineage>
</organism>
<feature type="transmembrane region" description="Helical" evidence="6">
    <location>
        <begin position="108"/>
        <end position="127"/>
    </location>
</feature>
<accession>A0A2T2WEI5</accession>
<dbReference type="GO" id="GO:0005886">
    <property type="term" value="C:plasma membrane"/>
    <property type="evidence" value="ECO:0007669"/>
    <property type="project" value="UniProtKB-SubCell"/>
</dbReference>
<proteinExistence type="predicted"/>
<dbReference type="InterPro" id="IPR020846">
    <property type="entry name" value="MFS_dom"/>
</dbReference>
<dbReference type="Pfam" id="PF07690">
    <property type="entry name" value="MFS_1"/>
    <property type="match status" value="2"/>
</dbReference>
<dbReference type="InterPro" id="IPR011701">
    <property type="entry name" value="MFS"/>
</dbReference>
<evidence type="ECO:0000313" key="8">
    <source>
        <dbReference type="EMBL" id="PSR20657.1"/>
    </source>
</evidence>
<feature type="transmembrane region" description="Helical" evidence="6">
    <location>
        <begin position="200"/>
        <end position="219"/>
    </location>
</feature>
<dbReference type="AlphaFoldDB" id="A0A2T2WEI5"/>
<evidence type="ECO:0000256" key="6">
    <source>
        <dbReference type="SAM" id="Phobius"/>
    </source>
</evidence>
<sequence length="366" mass="39249">MIPSGIWSDKWQPRWFTTVAGLATGLGWIISAHAATHLELYLAYGIGSLGPGYIYANGVNNALKWFPEAKRRGVAVGLIDMGFGAGSAIFIPILAGIIATGVNGYQHAFQDMGIAMIVIIVVVAQFLRYPEKGWTPPGYNPESDRASQSASRNKVANTLHQFTPTEVLQTWQFWVAWIAMSLICAAGSMITAHIVDIAKVNVAVAAAAVGVTAATLSRLPNGGMRWVSGIVSDYIGRELSMFIAYVIMGISLFWMANTHNGILFIILACVAMGMWGPLFTLFPALMTDYFGREHSAVNYGMMYTGKAVGGIFGGILASTIYVAAGHSYAPDFYLAGAFAIVAGLLAMFVLKRPRAAYAEAPQNKTA</sequence>
<keyword evidence="4 6" id="KW-1133">Transmembrane helix</keyword>
<protein>
    <recommendedName>
        <fullName evidence="7">Major facilitator superfamily (MFS) profile domain-containing protein</fullName>
    </recommendedName>
</protein>
<feature type="transmembrane region" description="Helical" evidence="6">
    <location>
        <begin position="239"/>
        <end position="256"/>
    </location>
</feature>
<name>A0A2T2WEI5_9FIRM</name>
<feature type="transmembrane region" description="Helical" evidence="6">
    <location>
        <begin position="41"/>
        <end position="63"/>
    </location>
</feature>
<feature type="transmembrane region" description="Helical" evidence="6">
    <location>
        <begin position="15"/>
        <end position="35"/>
    </location>
</feature>
<dbReference type="InterPro" id="IPR036259">
    <property type="entry name" value="MFS_trans_sf"/>
</dbReference>
<dbReference type="InterPro" id="IPR052983">
    <property type="entry name" value="MFS_Riboflavin_Transporter"/>
</dbReference>
<dbReference type="Proteomes" id="UP000241848">
    <property type="component" value="Unassembled WGS sequence"/>
</dbReference>
<dbReference type="PROSITE" id="PS50850">
    <property type="entry name" value="MFS"/>
    <property type="match status" value="1"/>
</dbReference>
<evidence type="ECO:0000259" key="7">
    <source>
        <dbReference type="PROSITE" id="PS50850"/>
    </source>
</evidence>
<dbReference type="EMBL" id="PXYV01000055">
    <property type="protein sequence ID" value="PSR20657.1"/>
    <property type="molecule type" value="Genomic_DNA"/>
</dbReference>
<dbReference type="PANTHER" id="PTHR43385:SF1">
    <property type="entry name" value="RIBOFLAVIN TRANSPORTER RIBJ"/>
    <property type="match status" value="1"/>
</dbReference>
<feature type="transmembrane region" description="Helical" evidence="6">
    <location>
        <begin position="332"/>
        <end position="350"/>
    </location>
</feature>
<evidence type="ECO:0000256" key="5">
    <source>
        <dbReference type="ARBA" id="ARBA00023136"/>
    </source>
</evidence>
<dbReference type="Gene3D" id="1.20.1250.20">
    <property type="entry name" value="MFS general substrate transporter like domains"/>
    <property type="match status" value="2"/>
</dbReference>
<evidence type="ECO:0000313" key="9">
    <source>
        <dbReference type="Proteomes" id="UP000241848"/>
    </source>
</evidence>
<evidence type="ECO:0000256" key="3">
    <source>
        <dbReference type="ARBA" id="ARBA00022692"/>
    </source>
</evidence>
<reference evidence="8 9" key="1">
    <citation type="journal article" date="2014" name="BMC Genomics">
        <title>Comparison of environmental and isolate Sulfobacillus genomes reveals diverse carbon, sulfur, nitrogen, and hydrogen metabolisms.</title>
        <authorList>
            <person name="Justice N.B."/>
            <person name="Norman A."/>
            <person name="Brown C.T."/>
            <person name="Singh A."/>
            <person name="Thomas B.C."/>
            <person name="Banfield J.F."/>
        </authorList>
    </citation>
    <scope>NUCLEOTIDE SEQUENCE [LARGE SCALE GENOMIC DNA]</scope>
    <source>
        <strain evidence="8">AMDSBA3</strain>
    </source>
</reference>
<evidence type="ECO:0000256" key="4">
    <source>
        <dbReference type="ARBA" id="ARBA00022989"/>
    </source>
</evidence>
<dbReference type="GO" id="GO:0022857">
    <property type="term" value="F:transmembrane transporter activity"/>
    <property type="evidence" value="ECO:0007669"/>
    <property type="project" value="InterPro"/>
</dbReference>
<feature type="domain" description="Major facilitator superfamily (MFS) profile" evidence="7">
    <location>
        <begin position="1"/>
        <end position="354"/>
    </location>
</feature>
<comment type="caution">
    <text evidence="8">The sequence shown here is derived from an EMBL/GenBank/DDBJ whole genome shotgun (WGS) entry which is preliminary data.</text>
</comment>
<evidence type="ECO:0000256" key="1">
    <source>
        <dbReference type="ARBA" id="ARBA00004651"/>
    </source>
</evidence>
<dbReference type="PANTHER" id="PTHR43385">
    <property type="entry name" value="RIBOFLAVIN TRANSPORTER RIBJ"/>
    <property type="match status" value="1"/>
</dbReference>
<keyword evidence="2" id="KW-0813">Transport</keyword>
<feature type="transmembrane region" description="Helical" evidence="6">
    <location>
        <begin position="173"/>
        <end position="194"/>
    </location>
</feature>